<proteinExistence type="predicted"/>
<reference evidence="1" key="1">
    <citation type="submission" date="2021-06" db="EMBL/GenBank/DDBJ databases">
        <authorList>
            <person name="Kallberg Y."/>
            <person name="Tangrot J."/>
            <person name="Rosling A."/>
        </authorList>
    </citation>
    <scope>NUCLEOTIDE SEQUENCE</scope>
    <source>
        <strain evidence="1">CL356</strain>
    </source>
</reference>
<sequence>MAKAEIEQDGQGKKAKAEPAFRYTRLDEWHPPLETLLAHDELAWGEVKNPVAVTPTPITPALALFLTVPPLVIVALPNLILSLPLNTFDPVPIILGSVGNGSFSIEMMLRVLGTPVGPLLP</sequence>
<evidence type="ECO:0000313" key="1">
    <source>
        <dbReference type="EMBL" id="CAG8669755.1"/>
    </source>
</evidence>
<dbReference type="EMBL" id="CAJVPT010024304">
    <property type="protein sequence ID" value="CAG8669755.1"/>
    <property type="molecule type" value="Genomic_DNA"/>
</dbReference>
<keyword evidence="2" id="KW-1185">Reference proteome</keyword>
<evidence type="ECO:0000313" key="2">
    <source>
        <dbReference type="Proteomes" id="UP000789525"/>
    </source>
</evidence>
<organism evidence="1 2">
    <name type="scientific">Acaulospora colombiana</name>
    <dbReference type="NCBI Taxonomy" id="27376"/>
    <lineage>
        <taxon>Eukaryota</taxon>
        <taxon>Fungi</taxon>
        <taxon>Fungi incertae sedis</taxon>
        <taxon>Mucoromycota</taxon>
        <taxon>Glomeromycotina</taxon>
        <taxon>Glomeromycetes</taxon>
        <taxon>Diversisporales</taxon>
        <taxon>Acaulosporaceae</taxon>
        <taxon>Acaulospora</taxon>
    </lineage>
</organism>
<feature type="non-terminal residue" evidence="1">
    <location>
        <position position="121"/>
    </location>
</feature>
<dbReference type="Proteomes" id="UP000789525">
    <property type="component" value="Unassembled WGS sequence"/>
</dbReference>
<comment type="caution">
    <text evidence="1">The sequence shown here is derived from an EMBL/GenBank/DDBJ whole genome shotgun (WGS) entry which is preliminary data.</text>
</comment>
<gene>
    <name evidence="1" type="ORF">ACOLOM_LOCUS8903</name>
</gene>
<accession>A0ACA9NQF5</accession>
<name>A0ACA9NQF5_9GLOM</name>
<protein>
    <submittedName>
        <fullName evidence="1">5682_t:CDS:1</fullName>
    </submittedName>
</protein>